<dbReference type="PANTHER" id="PTHR46481">
    <property type="entry name" value="ZINC FINGER BED DOMAIN-CONTAINING PROTEIN 4"/>
    <property type="match status" value="1"/>
</dbReference>
<keyword evidence="3" id="KW-0863">Zinc-finger</keyword>
<evidence type="ECO:0000256" key="6">
    <source>
        <dbReference type="SAM" id="MobiDB-lite"/>
    </source>
</evidence>
<keyword evidence="4" id="KW-0862">Zinc</keyword>
<dbReference type="Proteomes" id="UP001215280">
    <property type="component" value="Unassembled WGS sequence"/>
</dbReference>
<evidence type="ECO:0000256" key="5">
    <source>
        <dbReference type="ARBA" id="ARBA00023242"/>
    </source>
</evidence>
<keyword evidence="8" id="KW-1185">Reference proteome</keyword>
<feature type="non-terminal residue" evidence="7">
    <location>
        <position position="238"/>
    </location>
</feature>
<feature type="non-terminal residue" evidence="7">
    <location>
        <position position="1"/>
    </location>
</feature>
<dbReference type="PANTHER" id="PTHR46481:SF10">
    <property type="entry name" value="ZINC FINGER BED DOMAIN-CONTAINING PROTEIN 39"/>
    <property type="match status" value="1"/>
</dbReference>
<sequence length="238" mass="26646">HGKRGPKSQTRDHFLPPAAITTNGEKRWTFKCRHCDKSVTVKRTVAKTQLFGDEKPAPPLGNLATHYNHHHQGEPVPSDVTPGQARDVSASSAKIMGDFLVEGKLNPVINTTQGNFLKIFAAWIVEDDLPFTTGETPGIQCLFAFLHTRFHLPSDTSKRYVHFYCANKICLTRFHLLAAALDNASPNDVLIRTLSRLLMERFDVQFTPENSQIRCLDHVVHLVVQKMLAALEEAVDPD</sequence>
<dbReference type="GO" id="GO:0005634">
    <property type="term" value="C:nucleus"/>
    <property type="evidence" value="ECO:0007669"/>
    <property type="project" value="UniProtKB-SubCell"/>
</dbReference>
<comment type="caution">
    <text evidence="7">The sequence shown here is derived from an EMBL/GenBank/DDBJ whole genome shotgun (WGS) entry which is preliminary data.</text>
</comment>
<evidence type="ECO:0000256" key="1">
    <source>
        <dbReference type="ARBA" id="ARBA00004123"/>
    </source>
</evidence>
<proteinExistence type="predicted"/>
<evidence type="ECO:0000256" key="4">
    <source>
        <dbReference type="ARBA" id="ARBA00022833"/>
    </source>
</evidence>
<feature type="region of interest" description="Disordered" evidence="6">
    <location>
        <begin position="52"/>
        <end position="85"/>
    </location>
</feature>
<dbReference type="EMBL" id="JARJLG010000024">
    <property type="protein sequence ID" value="KAJ7770293.1"/>
    <property type="molecule type" value="Genomic_DNA"/>
</dbReference>
<organism evidence="7 8">
    <name type="scientific">Mycena maculata</name>
    <dbReference type="NCBI Taxonomy" id="230809"/>
    <lineage>
        <taxon>Eukaryota</taxon>
        <taxon>Fungi</taxon>
        <taxon>Dikarya</taxon>
        <taxon>Basidiomycota</taxon>
        <taxon>Agaricomycotina</taxon>
        <taxon>Agaricomycetes</taxon>
        <taxon>Agaricomycetidae</taxon>
        <taxon>Agaricales</taxon>
        <taxon>Marasmiineae</taxon>
        <taxon>Mycenaceae</taxon>
        <taxon>Mycena</taxon>
    </lineage>
</organism>
<keyword evidence="5" id="KW-0539">Nucleus</keyword>
<reference evidence="7" key="1">
    <citation type="submission" date="2023-03" db="EMBL/GenBank/DDBJ databases">
        <title>Massive genome expansion in bonnet fungi (Mycena s.s.) driven by repeated elements and novel gene families across ecological guilds.</title>
        <authorList>
            <consortium name="Lawrence Berkeley National Laboratory"/>
            <person name="Harder C.B."/>
            <person name="Miyauchi S."/>
            <person name="Viragh M."/>
            <person name="Kuo A."/>
            <person name="Thoen E."/>
            <person name="Andreopoulos B."/>
            <person name="Lu D."/>
            <person name="Skrede I."/>
            <person name="Drula E."/>
            <person name="Henrissat B."/>
            <person name="Morin E."/>
            <person name="Kohler A."/>
            <person name="Barry K."/>
            <person name="LaButti K."/>
            <person name="Morin E."/>
            <person name="Salamov A."/>
            <person name="Lipzen A."/>
            <person name="Mereny Z."/>
            <person name="Hegedus B."/>
            <person name="Baldrian P."/>
            <person name="Stursova M."/>
            <person name="Weitz H."/>
            <person name="Taylor A."/>
            <person name="Grigoriev I.V."/>
            <person name="Nagy L.G."/>
            <person name="Martin F."/>
            <person name="Kauserud H."/>
        </authorList>
    </citation>
    <scope>NUCLEOTIDE SEQUENCE</scope>
    <source>
        <strain evidence="7">CBHHK188m</strain>
    </source>
</reference>
<evidence type="ECO:0000313" key="8">
    <source>
        <dbReference type="Proteomes" id="UP001215280"/>
    </source>
</evidence>
<gene>
    <name evidence="7" type="ORF">DFH07DRAFT_684213</name>
</gene>
<dbReference type="InterPro" id="IPR052035">
    <property type="entry name" value="ZnF_BED_domain_contain"/>
</dbReference>
<evidence type="ECO:0008006" key="9">
    <source>
        <dbReference type="Google" id="ProtNLM"/>
    </source>
</evidence>
<evidence type="ECO:0000313" key="7">
    <source>
        <dbReference type="EMBL" id="KAJ7770293.1"/>
    </source>
</evidence>
<protein>
    <recommendedName>
        <fullName evidence="9">BED-type domain-containing protein</fullName>
    </recommendedName>
</protein>
<evidence type="ECO:0000256" key="3">
    <source>
        <dbReference type="ARBA" id="ARBA00022771"/>
    </source>
</evidence>
<keyword evidence="2" id="KW-0479">Metal-binding</keyword>
<evidence type="ECO:0000256" key="2">
    <source>
        <dbReference type="ARBA" id="ARBA00022723"/>
    </source>
</evidence>
<name>A0AAD7JU34_9AGAR</name>
<dbReference type="GO" id="GO:0008270">
    <property type="term" value="F:zinc ion binding"/>
    <property type="evidence" value="ECO:0007669"/>
    <property type="project" value="UniProtKB-KW"/>
</dbReference>
<comment type="subcellular location">
    <subcellularLocation>
        <location evidence="1">Nucleus</location>
    </subcellularLocation>
</comment>
<accession>A0AAD7JU34</accession>
<dbReference type="AlphaFoldDB" id="A0AAD7JU34"/>